<name>A0ABV7GKK3_9RHOB</name>
<evidence type="ECO:0000313" key="3">
    <source>
        <dbReference type="Proteomes" id="UP001595632"/>
    </source>
</evidence>
<sequence>MKQTLRLPAVLVAVLIAVLANPLAVSGTVLMARSPSETPPESPPESASDMSTEGSSQTGPGPAPDGNTARDGNIAIREEFDRAAELGTEAAWTLFLARHPGHPLAAAARDRLAALRNRTDPPRD</sequence>
<organism evidence="2 3">
    <name type="scientific">Psychromarinibacter halotolerans</name>
    <dbReference type="NCBI Taxonomy" id="1775175"/>
    <lineage>
        <taxon>Bacteria</taxon>
        <taxon>Pseudomonadati</taxon>
        <taxon>Pseudomonadota</taxon>
        <taxon>Alphaproteobacteria</taxon>
        <taxon>Rhodobacterales</taxon>
        <taxon>Paracoccaceae</taxon>
        <taxon>Psychromarinibacter</taxon>
    </lineage>
</organism>
<comment type="caution">
    <text evidence="2">The sequence shown here is derived from an EMBL/GenBank/DDBJ whole genome shotgun (WGS) entry which is preliminary data.</text>
</comment>
<evidence type="ECO:0008006" key="4">
    <source>
        <dbReference type="Google" id="ProtNLM"/>
    </source>
</evidence>
<dbReference type="Proteomes" id="UP001595632">
    <property type="component" value="Unassembled WGS sequence"/>
</dbReference>
<feature type="region of interest" description="Disordered" evidence="1">
    <location>
        <begin position="33"/>
        <end position="76"/>
    </location>
</feature>
<feature type="compositionally biased region" description="Polar residues" evidence="1">
    <location>
        <begin position="49"/>
        <end position="59"/>
    </location>
</feature>
<keyword evidence="3" id="KW-1185">Reference proteome</keyword>
<evidence type="ECO:0000313" key="2">
    <source>
        <dbReference type="EMBL" id="MFC3141163.1"/>
    </source>
</evidence>
<accession>A0ABV7GKK3</accession>
<reference evidence="3" key="1">
    <citation type="journal article" date="2019" name="Int. J. Syst. Evol. Microbiol.">
        <title>The Global Catalogue of Microorganisms (GCM) 10K type strain sequencing project: providing services to taxonomists for standard genome sequencing and annotation.</title>
        <authorList>
            <consortium name="The Broad Institute Genomics Platform"/>
            <consortium name="The Broad Institute Genome Sequencing Center for Infectious Disease"/>
            <person name="Wu L."/>
            <person name="Ma J."/>
        </authorList>
    </citation>
    <scope>NUCLEOTIDE SEQUENCE [LARGE SCALE GENOMIC DNA]</scope>
    <source>
        <strain evidence="3">KCTC 52366</strain>
    </source>
</reference>
<dbReference type="EMBL" id="JBHRTB010000002">
    <property type="protein sequence ID" value="MFC3141163.1"/>
    <property type="molecule type" value="Genomic_DNA"/>
</dbReference>
<gene>
    <name evidence="2" type="ORF">ACFOGP_00465</name>
</gene>
<evidence type="ECO:0000256" key="1">
    <source>
        <dbReference type="SAM" id="MobiDB-lite"/>
    </source>
</evidence>
<dbReference type="RefSeq" id="WP_275635071.1">
    <property type="nucleotide sequence ID" value="NZ_JARGYD010000018.1"/>
</dbReference>
<proteinExistence type="predicted"/>
<protein>
    <recommendedName>
        <fullName evidence="4">Secreted protein</fullName>
    </recommendedName>
</protein>